<organism evidence="2 3">
    <name type="scientific">Isoptericola halotolerans</name>
    <dbReference type="NCBI Taxonomy" id="300560"/>
    <lineage>
        <taxon>Bacteria</taxon>
        <taxon>Bacillati</taxon>
        <taxon>Actinomycetota</taxon>
        <taxon>Actinomycetes</taxon>
        <taxon>Micrococcales</taxon>
        <taxon>Promicromonosporaceae</taxon>
        <taxon>Isoptericola</taxon>
    </lineage>
</organism>
<sequence>MAAIALVGPLTGGRSWFLVALAGALVLTLVLIALTAYLSTSRSTTIPRGTRTITRNTVVLGVPVVVLGDHLVDAAGGGSLAHVLLVCAVLAPYATGALLIAFRPTPRSDR</sequence>
<name>A0ABX5ECJ0_9MICO</name>
<protein>
    <submittedName>
        <fullName evidence="2">Uncharacterized protein</fullName>
    </submittedName>
</protein>
<feature type="transmembrane region" description="Helical" evidence="1">
    <location>
        <begin position="80"/>
        <end position="102"/>
    </location>
</feature>
<dbReference type="Proteomes" id="UP000239895">
    <property type="component" value="Unassembled WGS sequence"/>
</dbReference>
<keyword evidence="1" id="KW-1133">Transmembrane helix</keyword>
<evidence type="ECO:0000313" key="2">
    <source>
        <dbReference type="EMBL" id="PRZ04013.1"/>
    </source>
</evidence>
<comment type="caution">
    <text evidence="2">The sequence shown here is derived from an EMBL/GenBank/DDBJ whole genome shotgun (WGS) entry which is preliminary data.</text>
</comment>
<evidence type="ECO:0000256" key="1">
    <source>
        <dbReference type="SAM" id="Phobius"/>
    </source>
</evidence>
<dbReference type="EMBL" id="PVTX01000011">
    <property type="protein sequence ID" value="PRZ04013.1"/>
    <property type="molecule type" value="Genomic_DNA"/>
</dbReference>
<evidence type="ECO:0000313" key="3">
    <source>
        <dbReference type="Proteomes" id="UP000239895"/>
    </source>
</evidence>
<keyword evidence="3" id="KW-1185">Reference proteome</keyword>
<keyword evidence="1" id="KW-0812">Transmembrane</keyword>
<keyword evidence="1" id="KW-0472">Membrane</keyword>
<gene>
    <name evidence="2" type="ORF">BCL65_11147</name>
</gene>
<accession>A0ABX5ECJ0</accession>
<feature type="transmembrane region" description="Helical" evidence="1">
    <location>
        <begin position="16"/>
        <end position="40"/>
    </location>
</feature>
<proteinExistence type="predicted"/>
<reference evidence="2 3" key="1">
    <citation type="submission" date="2018-03" db="EMBL/GenBank/DDBJ databases">
        <title>Comparative analysis of microorganisms from saline springs in Andes Mountain Range, Colombia.</title>
        <authorList>
            <person name="Rubin E."/>
        </authorList>
    </citation>
    <scope>NUCLEOTIDE SEQUENCE [LARGE SCALE GENOMIC DNA]</scope>
    <source>
        <strain evidence="2 3">CG 23</strain>
    </source>
</reference>